<keyword evidence="1" id="KW-0812">Transmembrane</keyword>
<dbReference type="AlphaFoldDB" id="A0A7C3UZ80"/>
<dbReference type="InterPro" id="IPR012495">
    <property type="entry name" value="TadE-like_dom"/>
</dbReference>
<sequence>MLYSTMRLAWAKSGGEARDKGTVTVEFALVFWLFIVFLAGIIEFGHLWYVKHLVTRASREGARWAVVYRIDNNGIRHIPDKTEIKQYLQDRILGQGFMNHYDVDVKRFLSPQGDDLSVSVVARQNITFILDDLLKLFNNNFQGISQVGATTTMKLE</sequence>
<organism evidence="3">
    <name type="scientific">Desulfobacca acetoxidans</name>
    <dbReference type="NCBI Taxonomy" id="60893"/>
    <lineage>
        <taxon>Bacteria</taxon>
        <taxon>Pseudomonadati</taxon>
        <taxon>Thermodesulfobacteriota</taxon>
        <taxon>Desulfobaccia</taxon>
        <taxon>Desulfobaccales</taxon>
        <taxon>Desulfobaccaceae</taxon>
        <taxon>Desulfobacca</taxon>
    </lineage>
</organism>
<accession>A0A7C3UZ80</accession>
<evidence type="ECO:0000259" key="2">
    <source>
        <dbReference type="Pfam" id="PF07811"/>
    </source>
</evidence>
<keyword evidence="1" id="KW-0472">Membrane</keyword>
<proteinExistence type="predicted"/>
<dbReference type="EMBL" id="DTMF01000146">
    <property type="protein sequence ID" value="HGF33901.1"/>
    <property type="molecule type" value="Genomic_DNA"/>
</dbReference>
<protein>
    <submittedName>
        <fullName evidence="3">Pilus assembly protein</fullName>
    </submittedName>
</protein>
<feature type="transmembrane region" description="Helical" evidence="1">
    <location>
        <begin position="29"/>
        <end position="50"/>
    </location>
</feature>
<comment type="caution">
    <text evidence="3">The sequence shown here is derived from an EMBL/GenBank/DDBJ whole genome shotgun (WGS) entry which is preliminary data.</text>
</comment>
<evidence type="ECO:0000313" key="3">
    <source>
        <dbReference type="EMBL" id="HGF33901.1"/>
    </source>
</evidence>
<dbReference type="Pfam" id="PF07811">
    <property type="entry name" value="TadE"/>
    <property type="match status" value="1"/>
</dbReference>
<feature type="domain" description="TadE-like" evidence="2">
    <location>
        <begin position="21"/>
        <end position="63"/>
    </location>
</feature>
<keyword evidence="1" id="KW-1133">Transmembrane helix</keyword>
<evidence type="ECO:0000256" key="1">
    <source>
        <dbReference type="SAM" id="Phobius"/>
    </source>
</evidence>
<gene>
    <name evidence="3" type="ORF">ENW96_05855</name>
</gene>
<name>A0A7C3UZ80_9BACT</name>
<reference evidence="3" key="1">
    <citation type="journal article" date="2020" name="mSystems">
        <title>Genome- and Community-Level Interaction Insights into Carbon Utilization and Element Cycling Functions of Hydrothermarchaeota in Hydrothermal Sediment.</title>
        <authorList>
            <person name="Zhou Z."/>
            <person name="Liu Y."/>
            <person name="Xu W."/>
            <person name="Pan J."/>
            <person name="Luo Z.H."/>
            <person name="Li M."/>
        </authorList>
    </citation>
    <scope>NUCLEOTIDE SEQUENCE [LARGE SCALE GENOMIC DNA]</scope>
    <source>
        <strain evidence="3">SpSt-897</strain>
    </source>
</reference>